<keyword evidence="1" id="KW-0479">Metal-binding</keyword>
<dbReference type="InterPro" id="IPR001138">
    <property type="entry name" value="Zn2Cys6_DnaBD"/>
</dbReference>
<dbReference type="SMART" id="SM00906">
    <property type="entry name" value="Fungal_trans"/>
    <property type="match status" value="1"/>
</dbReference>
<protein>
    <submittedName>
        <fullName evidence="5">Fungal-specific transcription factor domain-containing protein</fullName>
    </submittedName>
</protein>
<name>A0AAD9FXA1_PAPLA</name>
<feature type="region of interest" description="Disordered" evidence="3">
    <location>
        <begin position="1"/>
        <end position="22"/>
    </location>
</feature>
<dbReference type="Gene3D" id="4.10.240.10">
    <property type="entry name" value="Zn(2)-C6 fungal-type DNA-binding domain"/>
    <property type="match status" value="1"/>
</dbReference>
<dbReference type="EMBL" id="JAODAN010000001">
    <property type="protein sequence ID" value="KAK1927934.1"/>
    <property type="molecule type" value="Genomic_DNA"/>
</dbReference>
<evidence type="ECO:0000313" key="6">
    <source>
        <dbReference type="Proteomes" id="UP001182556"/>
    </source>
</evidence>
<evidence type="ECO:0000256" key="3">
    <source>
        <dbReference type="SAM" id="MobiDB-lite"/>
    </source>
</evidence>
<dbReference type="PANTHER" id="PTHR46910:SF18">
    <property type="entry name" value="ZN(II)2CYS6 TRANSCRIPTION FACTOR (EUROFUNG)"/>
    <property type="match status" value="1"/>
</dbReference>
<feature type="domain" description="Zn(2)-C6 fungal-type" evidence="4">
    <location>
        <begin position="31"/>
        <end position="63"/>
    </location>
</feature>
<dbReference type="GO" id="GO:0006351">
    <property type="term" value="P:DNA-templated transcription"/>
    <property type="evidence" value="ECO:0007669"/>
    <property type="project" value="InterPro"/>
</dbReference>
<evidence type="ECO:0000256" key="2">
    <source>
        <dbReference type="ARBA" id="ARBA00023242"/>
    </source>
</evidence>
<dbReference type="GO" id="GO:0008270">
    <property type="term" value="F:zinc ion binding"/>
    <property type="evidence" value="ECO:0007669"/>
    <property type="project" value="InterPro"/>
</dbReference>
<dbReference type="InterPro" id="IPR007219">
    <property type="entry name" value="XnlR_reg_dom"/>
</dbReference>
<comment type="caution">
    <text evidence="5">The sequence shown here is derived from an EMBL/GenBank/DDBJ whole genome shotgun (WGS) entry which is preliminary data.</text>
</comment>
<dbReference type="SUPFAM" id="SSF57701">
    <property type="entry name" value="Zn2/Cys6 DNA-binding domain"/>
    <property type="match status" value="1"/>
</dbReference>
<dbReference type="Proteomes" id="UP001182556">
    <property type="component" value="Unassembled WGS sequence"/>
</dbReference>
<organism evidence="5 6">
    <name type="scientific">Papiliotrema laurentii</name>
    <name type="common">Cryptococcus laurentii</name>
    <dbReference type="NCBI Taxonomy" id="5418"/>
    <lineage>
        <taxon>Eukaryota</taxon>
        <taxon>Fungi</taxon>
        <taxon>Dikarya</taxon>
        <taxon>Basidiomycota</taxon>
        <taxon>Agaricomycotina</taxon>
        <taxon>Tremellomycetes</taxon>
        <taxon>Tremellales</taxon>
        <taxon>Rhynchogastremaceae</taxon>
        <taxon>Papiliotrema</taxon>
    </lineage>
</organism>
<reference evidence="5" key="1">
    <citation type="submission" date="2023-02" db="EMBL/GenBank/DDBJ databases">
        <title>Identification and recombinant expression of a fungal hydrolase from Papiliotrema laurentii that hydrolyzes apple cutin and clears colloidal polyester polyurethane.</title>
        <authorList>
            <consortium name="DOE Joint Genome Institute"/>
            <person name="Roman V.A."/>
            <person name="Bojanowski C."/>
            <person name="Crable B.R."/>
            <person name="Wagner D.N."/>
            <person name="Hung C.S."/>
            <person name="Nadeau L.J."/>
            <person name="Schratz L."/>
            <person name="Haridas S."/>
            <person name="Pangilinan J."/>
            <person name="Lipzen A."/>
            <person name="Na H."/>
            <person name="Yan M."/>
            <person name="Ng V."/>
            <person name="Grigoriev I.V."/>
            <person name="Spatafora J.W."/>
            <person name="Barlow D."/>
            <person name="Biffinger J."/>
            <person name="Kelley-Loughnane N."/>
            <person name="Varaljay V.A."/>
            <person name="Crookes-Goodson W.J."/>
        </authorList>
    </citation>
    <scope>NUCLEOTIDE SEQUENCE</scope>
    <source>
        <strain evidence="5">5307AH</strain>
    </source>
</reference>
<feature type="compositionally biased region" description="Polar residues" evidence="3">
    <location>
        <begin position="633"/>
        <end position="646"/>
    </location>
</feature>
<dbReference type="Pfam" id="PF04082">
    <property type="entry name" value="Fungal_trans"/>
    <property type="match status" value="1"/>
</dbReference>
<dbReference type="AlphaFoldDB" id="A0AAD9FXA1"/>
<accession>A0AAD9FXA1</accession>
<feature type="compositionally biased region" description="Polar residues" evidence="3">
    <location>
        <begin position="1"/>
        <end position="17"/>
    </location>
</feature>
<dbReference type="GO" id="GO:0003677">
    <property type="term" value="F:DNA binding"/>
    <property type="evidence" value="ECO:0007669"/>
    <property type="project" value="InterPro"/>
</dbReference>
<feature type="region of interest" description="Disordered" evidence="3">
    <location>
        <begin position="65"/>
        <end position="113"/>
    </location>
</feature>
<dbReference type="CDD" id="cd00067">
    <property type="entry name" value="GAL4"/>
    <property type="match status" value="1"/>
</dbReference>
<feature type="region of interest" description="Disordered" evidence="3">
    <location>
        <begin position="628"/>
        <end position="697"/>
    </location>
</feature>
<evidence type="ECO:0000259" key="4">
    <source>
        <dbReference type="PROSITE" id="PS50048"/>
    </source>
</evidence>
<sequence>MSNQDSLVTHSNHTTPGPESVALKRRRITRACDRCHKGGIKCAPSPDPATCAPCRSFGNVCTYDRPIKRRGPASKKSKNGEEGTDNKSSMGRVGGGAGANHVGTAESATGGRIEGMGGVENGMIDPALIGAVVGQFGDLSGEEADGWRAEHVASAAMIEQLVEGYHRIVYPILPYFHWPTFSYDVRRRRYLHDRPFFAATMAVCAISSARQRDGAQIPHFTNPIPDIPPSEVFYRAACNAIPKDLLKATDFDYKRAKSLLTMLCIQYGRVTEVKLHLGEVNTMCSLEGFHNESRWPSGLNPIEVEERRRLFWSIYQLDIYASVIWGLMTSHRESQITVLYPTEVNDDTEITSSGFIPARQGPTHRVSWLRGWNFVVDLYRVMEHATDRLRASRIGGTALDEVTGLYSRKGGPDHNEVLSVVARLYGNLPIEFKRVNAMTGNLEQDMYGFTATNIIITLQTLRSVIAGSEEANVHQRCTIAAEMLDALASVPVSYIQAGSAPMLHHLAGVGHLLGSIIQSPLSQHTYLRVRTVLLALADMLASLEIALSAAPDIATRLRAHVSRIDNYMTEAALQQIHGHQAHGLSAHQGPAMHMPVALPGKPEHSSHHPYLPSILGNYQAPQSEVRAAFPDGTSDSASQAQTPHQHAQTDRPSDTPGDGSNPASTQAQPRPELGTELTSPNPQDWAPSANVSPSQRFQLPGDLFTDWPFDFGQGDVFDWLGEVSAQAAQAQLDMQQRERQQVQAEGEGQGQVIQEGQGQVPEARNVPETRGGEQVAAS</sequence>
<feature type="region of interest" description="Disordered" evidence="3">
    <location>
        <begin position="578"/>
        <end position="615"/>
    </location>
</feature>
<keyword evidence="6" id="KW-1185">Reference proteome</keyword>
<dbReference type="InterPro" id="IPR050987">
    <property type="entry name" value="AtrR-like"/>
</dbReference>
<dbReference type="PROSITE" id="PS50048">
    <property type="entry name" value="ZN2_CY6_FUNGAL_2"/>
    <property type="match status" value="1"/>
</dbReference>
<feature type="region of interest" description="Disordered" evidence="3">
    <location>
        <begin position="731"/>
        <end position="778"/>
    </location>
</feature>
<dbReference type="CDD" id="cd12148">
    <property type="entry name" value="fungal_TF_MHR"/>
    <property type="match status" value="1"/>
</dbReference>
<dbReference type="InterPro" id="IPR036864">
    <property type="entry name" value="Zn2-C6_fun-type_DNA-bd_sf"/>
</dbReference>
<dbReference type="PANTHER" id="PTHR46910">
    <property type="entry name" value="TRANSCRIPTION FACTOR PDR1"/>
    <property type="match status" value="1"/>
</dbReference>
<evidence type="ECO:0000256" key="1">
    <source>
        <dbReference type="ARBA" id="ARBA00022723"/>
    </source>
</evidence>
<proteinExistence type="predicted"/>
<gene>
    <name evidence="5" type="ORF">DB88DRAFT_479836</name>
</gene>
<evidence type="ECO:0000313" key="5">
    <source>
        <dbReference type="EMBL" id="KAK1927934.1"/>
    </source>
</evidence>
<keyword evidence="2" id="KW-0539">Nucleus</keyword>
<feature type="compositionally biased region" description="Low complexity" evidence="3">
    <location>
        <begin position="741"/>
        <end position="762"/>
    </location>
</feature>
<dbReference type="SMART" id="SM00066">
    <property type="entry name" value="GAL4"/>
    <property type="match status" value="1"/>
</dbReference>
<dbReference type="GO" id="GO:0000981">
    <property type="term" value="F:DNA-binding transcription factor activity, RNA polymerase II-specific"/>
    <property type="evidence" value="ECO:0007669"/>
    <property type="project" value="InterPro"/>
</dbReference>
<feature type="compositionally biased region" description="Basic residues" evidence="3">
    <location>
        <begin position="67"/>
        <end position="77"/>
    </location>
</feature>